<evidence type="ECO:0000259" key="5">
    <source>
        <dbReference type="PROSITE" id="PS51898"/>
    </source>
</evidence>
<dbReference type="Proteomes" id="UP000239326">
    <property type="component" value="Plasmid unnamed2"/>
</dbReference>
<evidence type="ECO:0000313" key="7">
    <source>
        <dbReference type="Proteomes" id="UP000239326"/>
    </source>
</evidence>
<dbReference type="GO" id="GO:0005737">
    <property type="term" value="C:cytoplasm"/>
    <property type="evidence" value="ECO:0007669"/>
    <property type="project" value="UniProtKB-SubCell"/>
</dbReference>
<keyword evidence="4" id="KW-0233">DNA recombination</keyword>
<protein>
    <recommendedName>
        <fullName evidence="5">Tyr recombinase domain-containing protein</fullName>
    </recommendedName>
</protein>
<dbReference type="Gene3D" id="1.10.443.10">
    <property type="entry name" value="Intergrase catalytic core"/>
    <property type="match status" value="1"/>
</dbReference>
<dbReference type="InterPro" id="IPR011010">
    <property type="entry name" value="DNA_brk_join_enz"/>
</dbReference>
<comment type="subcellular location">
    <subcellularLocation>
        <location evidence="1">Cytoplasm</location>
    </subcellularLocation>
</comment>
<dbReference type="InterPro" id="IPR013762">
    <property type="entry name" value="Integrase-like_cat_sf"/>
</dbReference>
<gene>
    <name evidence="6" type="ORF">C6571_19045</name>
</gene>
<evidence type="ECO:0000256" key="3">
    <source>
        <dbReference type="ARBA" id="ARBA00023125"/>
    </source>
</evidence>
<dbReference type="EMBL" id="CP027671">
    <property type="protein sequence ID" value="AVO43534.1"/>
    <property type="molecule type" value="Genomic_DNA"/>
</dbReference>
<dbReference type="PANTHER" id="PTHR30349">
    <property type="entry name" value="PHAGE INTEGRASE-RELATED"/>
    <property type="match status" value="1"/>
</dbReference>
<dbReference type="InterPro" id="IPR050090">
    <property type="entry name" value="Tyrosine_recombinase_XerCD"/>
</dbReference>
<sequence length="740" mass="83032">MSNRTVFPTAAADIEEPVASQASAPKRRRGRPLGARTRVVHTRITADEFAFLRAVAQDVDLTVASRQYLLWPGRQPERIALEAYCAELLQRIQHGAMALPDQSIAKSMLQELRNLRYVQNEGRLPKEAIVPSVELLTGASDSSPSTELAEIPPTLEEFALRFDEDMFGEAELLELYLAEYPPNAIAQSGAIDPSRSDILPARDGIGLQRSDSCSVRTETLLHVIEWLDRNLGVRPEREHLIGQWIRLSKAQREAMNRAGVISLGNLADWISLQGPKWFDRFPRYGTARARALELWLLKWDLKPAQGLREIGSQGAIVPASQSRLVPIKARPWPDDLRGENGRFRGQGPNSFDAHDDVEAVQKWFDLIREKSKATQIAYRRAIERLVWWALHEKRVPLSSLSTPDLLEFKAFLRDPPAHWVQPERGKGGTGGQDWRPLKGPLNDKSMNLTFAAVGAMFSSWKEKNYITSNPAFGMAGPKREDITLDVMRSFTDHDLAVIGETFAKLEDSPAKRRLAAILRLLETTGLRREELETATWAAMERARIDGATSEEWLLDVMGKGKRKRKVPITEAVREALEIHRQDRVLLAKTKPKLQFDVAFEDMPLIGVIDDRWRAHMEKQHYQRLASGSPEVTDSAQDADQDGADKLRAKGALSGSGIYAVLRAFFKKCAAQDDDPSGPFLKASTHWLRHTFAHHALDATDKDVPVVQQLLGHSSINTTLVYVKADPKARIDAVRKIKMSI</sequence>
<proteinExistence type="predicted"/>
<name>A0A2S0N5W3_9BURK</name>
<dbReference type="PROSITE" id="PS51898">
    <property type="entry name" value="TYR_RECOMBINASE"/>
    <property type="match status" value="1"/>
</dbReference>
<dbReference type="Gene3D" id="1.10.150.130">
    <property type="match status" value="1"/>
</dbReference>
<dbReference type="GO" id="GO:0006310">
    <property type="term" value="P:DNA recombination"/>
    <property type="evidence" value="ECO:0007669"/>
    <property type="project" value="UniProtKB-KW"/>
</dbReference>
<dbReference type="Pfam" id="PF12482">
    <property type="entry name" value="DUF3701"/>
    <property type="match status" value="1"/>
</dbReference>
<dbReference type="SUPFAM" id="SSF56349">
    <property type="entry name" value="DNA breaking-rejoining enzymes"/>
    <property type="match status" value="1"/>
</dbReference>
<geneLocation type="plasmid" evidence="6 7">
    <name>unnamed2</name>
</geneLocation>
<dbReference type="InterPro" id="IPR010998">
    <property type="entry name" value="Integrase_recombinase_N"/>
</dbReference>
<keyword evidence="3" id="KW-0238">DNA-binding</keyword>
<reference evidence="6 7" key="1">
    <citation type="submission" date="2018-03" db="EMBL/GenBank/DDBJ databases">
        <title>Genome sequencing of Simplicispira sp.</title>
        <authorList>
            <person name="Kim S.-J."/>
            <person name="Heo J."/>
            <person name="Kwon S.-W."/>
        </authorList>
    </citation>
    <scope>NUCLEOTIDE SEQUENCE [LARGE SCALE GENOMIC DNA]</scope>
    <source>
        <strain evidence="6 7">SC1-8</strain>
        <plasmid evidence="6 7">unnamed2</plasmid>
    </source>
</reference>
<keyword evidence="6" id="KW-0614">Plasmid</keyword>
<accession>A0A2S0N5W3</accession>
<dbReference type="InterPro" id="IPR002104">
    <property type="entry name" value="Integrase_catalytic"/>
</dbReference>
<feature type="domain" description="Tyr recombinase" evidence="5">
    <location>
        <begin position="485"/>
        <end position="734"/>
    </location>
</feature>
<dbReference type="PANTHER" id="PTHR30349:SF77">
    <property type="entry name" value="TYROSINE RECOMBINASE XERC"/>
    <property type="match status" value="1"/>
</dbReference>
<keyword evidence="7" id="KW-1185">Reference proteome</keyword>
<dbReference type="GO" id="GO:0015074">
    <property type="term" value="P:DNA integration"/>
    <property type="evidence" value="ECO:0007669"/>
    <property type="project" value="UniProtKB-KW"/>
</dbReference>
<dbReference type="OrthoDB" id="8610787at2"/>
<dbReference type="Pfam" id="PF00589">
    <property type="entry name" value="Phage_integrase"/>
    <property type="match status" value="1"/>
</dbReference>
<dbReference type="AlphaFoldDB" id="A0A2S0N5W3"/>
<evidence type="ECO:0000313" key="6">
    <source>
        <dbReference type="EMBL" id="AVO43534.1"/>
    </source>
</evidence>
<dbReference type="RefSeq" id="WP_106448476.1">
    <property type="nucleotide sequence ID" value="NZ_CP027671.1"/>
</dbReference>
<evidence type="ECO:0000256" key="2">
    <source>
        <dbReference type="ARBA" id="ARBA00022908"/>
    </source>
</evidence>
<dbReference type="InterPro" id="IPR022169">
    <property type="entry name" value="DUF3701"/>
</dbReference>
<dbReference type="CDD" id="cd00397">
    <property type="entry name" value="DNA_BRE_C"/>
    <property type="match status" value="1"/>
</dbReference>
<evidence type="ECO:0000256" key="4">
    <source>
        <dbReference type="ARBA" id="ARBA00023172"/>
    </source>
</evidence>
<dbReference type="GO" id="GO:0003677">
    <property type="term" value="F:DNA binding"/>
    <property type="evidence" value="ECO:0007669"/>
    <property type="project" value="UniProtKB-KW"/>
</dbReference>
<organism evidence="6 7">
    <name type="scientific">Simplicispira suum</name>
    <dbReference type="NCBI Taxonomy" id="2109915"/>
    <lineage>
        <taxon>Bacteria</taxon>
        <taxon>Pseudomonadati</taxon>
        <taxon>Pseudomonadota</taxon>
        <taxon>Betaproteobacteria</taxon>
        <taxon>Burkholderiales</taxon>
        <taxon>Comamonadaceae</taxon>
        <taxon>Simplicispira</taxon>
    </lineage>
</organism>
<dbReference type="KEGG" id="simp:C6571_19045"/>
<evidence type="ECO:0000256" key="1">
    <source>
        <dbReference type="ARBA" id="ARBA00004496"/>
    </source>
</evidence>
<keyword evidence="2" id="KW-0229">DNA integration</keyword>